<dbReference type="PANTHER" id="PTHR47751">
    <property type="entry name" value="SUPERFAMILY HYDROLASE, PUTATIVE (AFU_ORTHOLOGUE AFUA_2G16580)-RELATED"/>
    <property type="match status" value="1"/>
</dbReference>
<evidence type="ECO:0000313" key="2">
    <source>
        <dbReference type="EMBL" id="MFC4856016.1"/>
    </source>
</evidence>
<dbReference type="RefSeq" id="WP_378057979.1">
    <property type="nucleotide sequence ID" value="NZ_JBHSIS010000009.1"/>
</dbReference>
<dbReference type="Pfam" id="PF01738">
    <property type="entry name" value="DLH"/>
    <property type="match status" value="1"/>
</dbReference>
<dbReference type="Gene3D" id="3.40.50.1820">
    <property type="entry name" value="alpha/beta hydrolase"/>
    <property type="match status" value="1"/>
</dbReference>
<reference evidence="3" key="1">
    <citation type="journal article" date="2019" name="Int. J. Syst. Evol. Microbiol.">
        <title>The Global Catalogue of Microorganisms (GCM) 10K type strain sequencing project: providing services to taxonomists for standard genome sequencing and annotation.</title>
        <authorList>
            <consortium name="The Broad Institute Genomics Platform"/>
            <consortium name="The Broad Institute Genome Sequencing Center for Infectious Disease"/>
            <person name="Wu L."/>
            <person name="Ma J."/>
        </authorList>
    </citation>
    <scope>NUCLEOTIDE SEQUENCE [LARGE SCALE GENOMIC DNA]</scope>
    <source>
        <strain evidence="3">ZS-22-S1</strain>
    </source>
</reference>
<feature type="domain" description="Dienelactone hydrolase" evidence="1">
    <location>
        <begin position="29"/>
        <end position="131"/>
    </location>
</feature>
<accession>A0ABV9S689</accession>
<evidence type="ECO:0000313" key="3">
    <source>
        <dbReference type="Proteomes" id="UP001595859"/>
    </source>
</evidence>
<dbReference type="InterPro" id="IPR029058">
    <property type="entry name" value="AB_hydrolase_fold"/>
</dbReference>
<keyword evidence="3" id="KW-1185">Reference proteome</keyword>
<proteinExistence type="predicted"/>
<dbReference type="Proteomes" id="UP001595859">
    <property type="component" value="Unassembled WGS sequence"/>
</dbReference>
<evidence type="ECO:0000259" key="1">
    <source>
        <dbReference type="Pfam" id="PF01738"/>
    </source>
</evidence>
<name>A0ABV9S689_9PSEU</name>
<keyword evidence="2" id="KW-0378">Hydrolase</keyword>
<dbReference type="GO" id="GO:0016787">
    <property type="term" value="F:hydrolase activity"/>
    <property type="evidence" value="ECO:0007669"/>
    <property type="project" value="UniProtKB-KW"/>
</dbReference>
<gene>
    <name evidence="2" type="ORF">ACFPCV_21105</name>
</gene>
<organism evidence="2 3">
    <name type="scientific">Actinophytocola glycyrrhizae</name>
    <dbReference type="NCBI Taxonomy" id="2044873"/>
    <lineage>
        <taxon>Bacteria</taxon>
        <taxon>Bacillati</taxon>
        <taxon>Actinomycetota</taxon>
        <taxon>Actinomycetes</taxon>
        <taxon>Pseudonocardiales</taxon>
        <taxon>Pseudonocardiaceae</taxon>
    </lineage>
</organism>
<dbReference type="Gene3D" id="1.10.10.800">
    <property type="match status" value="1"/>
</dbReference>
<dbReference type="SUPFAM" id="SSF53474">
    <property type="entry name" value="alpha/beta-Hydrolases"/>
    <property type="match status" value="1"/>
</dbReference>
<dbReference type="InterPro" id="IPR002925">
    <property type="entry name" value="Dienelactn_hydro"/>
</dbReference>
<dbReference type="PANTHER" id="PTHR47751:SF1">
    <property type="entry name" value="SUPERFAMILY HYDROLASE, PUTATIVE (AFU_ORTHOLOGUE AFUA_2G16580)-RELATED"/>
    <property type="match status" value="1"/>
</dbReference>
<dbReference type="EMBL" id="JBHSIS010000009">
    <property type="protein sequence ID" value="MFC4856016.1"/>
    <property type="molecule type" value="Genomic_DNA"/>
</dbReference>
<comment type="caution">
    <text evidence="2">The sequence shown here is derived from an EMBL/GenBank/DDBJ whole genome shotgun (WGS) entry which is preliminary data.</text>
</comment>
<protein>
    <submittedName>
        <fullName evidence="2">Alpha/beta hydrolase</fullName>
    </submittedName>
</protein>
<dbReference type="InterPro" id="IPR051411">
    <property type="entry name" value="Polyketide_trans_af380"/>
</dbReference>
<sequence length="304" mass="33324">MQHVTFPTDDRRMLAGDVYLPEGFDENGSYPAIAVAHPGGAVKEQAAGLYASRLAERGFIALAFDASYQGESGGEPRFLEDPYARVEDVRAAVDYLQSLDHVDAERIGALGMCAGGGYAVNATMTDHRIKALTTVSMFNTGSSFRRGWFGLDPDSAFVATLEQAAKQRTAEAQGAETFLAPYVPTEADEITIRDLRDAHEYYLTERAQHPNAQNTFVFARSASKIAGFDAFHLVEDLLTQPLLIVAGSEASTLWYSTELYSRARSNKKLFLVQGSAHMDLYDVPEYMNKAIAEIAPFFTEHLAG</sequence>